<dbReference type="PANTHER" id="PTHR46558:SF11">
    <property type="entry name" value="HTH-TYPE TRANSCRIPTIONAL REGULATOR XRE"/>
    <property type="match status" value="1"/>
</dbReference>
<reference evidence="3 4" key="1">
    <citation type="submission" date="2024-03" db="EMBL/GenBank/DDBJ databases">
        <title>Bacilli Hybrid Assemblies.</title>
        <authorList>
            <person name="Kovac J."/>
        </authorList>
    </citation>
    <scope>NUCLEOTIDE SEQUENCE [LARGE SCALE GENOMIC DNA]</scope>
    <source>
        <strain evidence="3 4">FSL M8-0022</strain>
    </source>
</reference>
<comment type="caution">
    <text evidence="3">The sequence shown here is derived from an EMBL/GenBank/DDBJ whole genome shotgun (WGS) entry which is preliminary data.</text>
</comment>
<dbReference type="InterPro" id="IPR001387">
    <property type="entry name" value="Cro/C1-type_HTH"/>
</dbReference>
<dbReference type="Gene3D" id="1.10.260.40">
    <property type="entry name" value="lambda repressor-like DNA-binding domains"/>
    <property type="match status" value="1"/>
</dbReference>
<dbReference type="Proteomes" id="UP001459714">
    <property type="component" value="Unassembled WGS sequence"/>
</dbReference>
<protein>
    <submittedName>
        <fullName evidence="3">Helix-turn-helix transcriptional regulator</fullName>
    </submittedName>
</protein>
<organism evidence="3 4">
    <name type="scientific">Caldifermentibacillus hisashii</name>
    <dbReference type="NCBI Taxonomy" id="996558"/>
    <lineage>
        <taxon>Bacteria</taxon>
        <taxon>Bacillati</taxon>
        <taxon>Bacillota</taxon>
        <taxon>Bacilli</taxon>
        <taxon>Bacillales</taxon>
        <taxon>Bacillaceae</taxon>
        <taxon>Caldifermentibacillus</taxon>
    </lineage>
</organism>
<dbReference type="CDD" id="cd00093">
    <property type="entry name" value="HTH_XRE"/>
    <property type="match status" value="1"/>
</dbReference>
<proteinExistence type="predicted"/>
<dbReference type="SMART" id="SM00530">
    <property type="entry name" value="HTH_XRE"/>
    <property type="match status" value="1"/>
</dbReference>
<accession>A0ABU9K3I4</accession>
<gene>
    <name evidence="3" type="ORF">NST17_21290</name>
</gene>
<evidence type="ECO:0000259" key="2">
    <source>
        <dbReference type="PROSITE" id="PS50943"/>
    </source>
</evidence>
<evidence type="ECO:0000256" key="1">
    <source>
        <dbReference type="ARBA" id="ARBA00023125"/>
    </source>
</evidence>
<feature type="domain" description="HTH cro/C1-type" evidence="2">
    <location>
        <begin position="7"/>
        <end position="61"/>
    </location>
</feature>
<dbReference type="Pfam" id="PF01381">
    <property type="entry name" value="HTH_3"/>
    <property type="match status" value="1"/>
</dbReference>
<dbReference type="InterPro" id="IPR010982">
    <property type="entry name" value="Lambda_DNA-bd_dom_sf"/>
</dbReference>
<evidence type="ECO:0000313" key="3">
    <source>
        <dbReference type="EMBL" id="MEL3959692.1"/>
    </source>
</evidence>
<sequence length="141" mass="16547">MRYGDRLKKLRESKKLSQQQLAEKLNINRSTYARYELNQTQPDYETLQRLADFYEVSVDYLFGRENNNNLPGLTPKDEKDIAKRMEKIKKDLAGDGGLSFFGEPLSEDAKESLLEAMEYAVKQAQRLNKKYIPKKYRKDND</sequence>
<dbReference type="PANTHER" id="PTHR46558">
    <property type="entry name" value="TRACRIPTIONAL REGULATORY PROTEIN-RELATED-RELATED"/>
    <property type="match status" value="1"/>
</dbReference>
<keyword evidence="1" id="KW-0238">DNA-binding</keyword>
<dbReference type="RefSeq" id="WP_342021270.1">
    <property type="nucleotide sequence ID" value="NZ_JBBYAK010000004.1"/>
</dbReference>
<keyword evidence="4" id="KW-1185">Reference proteome</keyword>
<evidence type="ECO:0000313" key="4">
    <source>
        <dbReference type="Proteomes" id="UP001459714"/>
    </source>
</evidence>
<dbReference type="SUPFAM" id="SSF47413">
    <property type="entry name" value="lambda repressor-like DNA-binding domains"/>
    <property type="match status" value="1"/>
</dbReference>
<dbReference type="PROSITE" id="PS50943">
    <property type="entry name" value="HTH_CROC1"/>
    <property type="match status" value="1"/>
</dbReference>
<name>A0ABU9K3I4_9BACI</name>
<dbReference type="EMBL" id="JBBYAK010000004">
    <property type="protein sequence ID" value="MEL3959692.1"/>
    <property type="molecule type" value="Genomic_DNA"/>
</dbReference>